<feature type="non-terminal residue" evidence="2">
    <location>
        <position position="188"/>
    </location>
</feature>
<proteinExistence type="predicted"/>
<reference evidence="2" key="1">
    <citation type="submission" date="2018-05" db="EMBL/GenBank/DDBJ databases">
        <authorList>
            <person name="Lanie J.A."/>
            <person name="Ng W.-L."/>
            <person name="Kazmierczak K.M."/>
            <person name="Andrzejewski T.M."/>
            <person name="Davidsen T.M."/>
            <person name="Wayne K.J."/>
            <person name="Tettelin H."/>
            <person name="Glass J.I."/>
            <person name="Rusch D."/>
            <person name="Podicherti R."/>
            <person name="Tsui H.-C.T."/>
            <person name="Winkler M.E."/>
        </authorList>
    </citation>
    <scope>NUCLEOTIDE SEQUENCE</scope>
</reference>
<gene>
    <name evidence="2" type="ORF">METZ01_LOCUS401059</name>
</gene>
<dbReference type="EMBL" id="UINC01153464">
    <property type="protein sequence ID" value="SVD48205.1"/>
    <property type="molecule type" value="Genomic_DNA"/>
</dbReference>
<sequence>MDTNHPTYNKIDNTFNRVMNEIDKFEKVFKQGGSLEQAVMDIDGDPSYLKDVARALSNLYDALEDAHFGTIGHVVDDRGAKDDVHPAHQESVQKNKKAIKEGVLDSDDEDGFMARSQLYFMARDAIKLHSVIQDQDDLEPWVQDKIASSSKDMDAVRRYTEYNAMKSEVEPEGMELSTHTHDEPVEEI</sequence>
<feature type="compositionally biased region" description="Basic and acidic residues" evidence="1">
    <location>
        <begin position="178"/>
        <end position="188"/>
    </location>
</feature>
<protein>
    <submittedName>
        <fullName evidence="2">Uncharacterized protein</fullName>
    </submittedName>
</protein>
<organism evidence="2">
    <name type="scientific">marine metagenome</name>
    <dbReference type="NCBI Taxonomy" id="408172"/>
    <lineage>
        <taxon>unclassified sequences</taxon>
        <taxon>metagenomes</taxon>
        <taxon>ecological metagenomes</taxon>
    </lineage>
</organism>
<feature type="region of interest" description="Disordered" evidence="1">
    <location>
        <begin position="167"/>
        <end position="188"/>
    </location>
</feature>
<evidence type="ECO:0000256" key="1">
    <source>
        <dbReference type="SAM" id="MobiDB-lite"/>
    </source>
</evidence>
<name>A0A382VQC3_9ZZZZ</name>
<accession>A0A382VQC3</accession>
<dbReference type="AlphaFoldDB" id="A0A382VQC3"/>
<evidence type="ECO:0000313" key="2">
    <source>
        <dbReference type="EMBL" id="SVD48205.1"/>
    </source>
</evidence>